<sequence length="217" mass="22631">MDFAAARFNMVENQIRTNRIDQPRLLQALAATPREPFLPLALRGCAYADADLPLGQGRVLIQPLVMAQLVQAAAIGPDDVVLAIGDATGWASAVLSRLASTVVALESDPERARAVAARLAEREVDNVAVVEGEFAAGYPAQAPYDAILLFGAVAALPPALPAQLAEHGRLVAVVAPRPGTGAGVRVVRAGAAFGQEKPFDAATAYLPGLGPRPVFRL</sequence>
<dbReference type="InterPro" id="IPR000682">
    <property type="entry name" value="PCMT"/>
</dbReference>
<dbReference type="InterPro" id="IPR029063">
    <property type="entry name" value="SAM-dependent_MTases_sf"/>
</dbReference>
<gene>
    <name evidence="4" type="ORF">ACFSNB_10555</name>
</gene>
<evidence type="ECO:0000256" key="1">
    <source>
        <dbReference type="ARBA" id="ARBA00005369"/>
    </source>
</evidence>
<dbReference type="SUPFAM" id="SSF53335">
    <property type="entry name" value="S-adenosyl-L-methionine-dependent methyltransferases"/>
    <property type="match status" value="1"/>
</dbReference>
<dbReference type="Pfam" id="PF01135">
    <property type="entry name" value="PCMT"/>
    <property type="match status" value="1"/>
</dbReference>
<dbReference type="RefSeq" id="WP_377316269.1">
    <property type="nucleotide sequence ID" value="NZ_JBHUIY010000018.1"/>
</dbReference>
<proteinExistence type="inferred from homology"/>
<protein>
    <recommendedName>
        <fullName evidence="2">Protein-L-isoaspartate O-methyltransferase</fullName>
    </recommendedName>
    <alternativeName>
        <fullName evidence="3">Protein L-isoaspartyl methyltransferase</fullName>
    </alternativeName>
</protein>
<dbReference type="EMBL" id="JBHUIY010000018">
    <property type="protein sequence ID" value="MFD2234243.1"/>
    <property type="molecule type" value="Genomic_DNA"/>
</dbReference>
<keyword evidence="5" id="KW-1185">Reference proteome</keyword>
<evidence type="ECO:0000256" key="2">
    <source>
        <dbReference type="ARBA" id="ARBA00013346"/>
    </source>
</evidence>
<comment type="caution">
    <text evidence="4">The sequence shown here is derived from an EMBL/GenBank/DDBJ whole genome shotgun (WGS) entry which is preliminary data.</text>
</comment>
<comment type="similarity">
    <text evidence="1">Belongs to the methyltransferase superfamily. L-isoaspartyl/D-aspartyl protein methyltransferase family.</text>
</comment>
<reference evidence="5" key="1">
    <citation type="journal article" date="2019" name="Int. J. Syst. Evol. Microbiol.">
        <title>The Global Catalogue of Microorganisms (GCM) 10K type strain sequencing project: providing services to taxonomists for standard genome sequencing and annotation.</title>
        <authorList>
            <consortium name="The Broad Institute Genomics Platform"/>
            <consortium name="The Broad Institute Genome Sequencing Center for Infectious Disease"/>
            <person name="Wu L."/>
            <person name="Ma J."/>
        </authorList>
    </citation>
    <scope>NUCLEOTIDE SEQUENCE [LARGE SCALE GENOMIC DNA]</scope>
    <source>
        <strain evidence="5">KCTC 15012</strain>
    </source>
</reference>
<dbReference type="Proteomes" id="UP001597296">
    <property type="component" value="Unassembled WGS sequence"/>
</dbReference>
<dbReference type="PANTHER" id="PTHR11579">
    <property type="entry name" value="PROTEIN-L-ISOASPARTATE O-METHYLTRANSFERASE"/>
    <property type="match status" value="1"/>
</dbReference>
<name>A0ABW5CBL4_9PROT</name>
<dbReference type="PANTHER" id="PTHR11579:SF18">
    <property type="entry name" value="PROTEIN-L-ISOASPARTATE O-METHYLTRANSFERASE"/>
    <property type="match status" value="1"/>
</dbReference>
<evidence type="ECO:0000313" key="5">
    <source>
        <dbReference type="Proteomes" id="UP001597296"/>
    </source>
</evidence>
<evidence type="ECO:0000313" key="4">
    <source>
        <dbReference type="EMBL" id="MFD2234243.1"/>
    </source>
</evidence>
<accession>A0ABW5CBL4</accession>
<evidence type="ECO:0000256" key="3">
    <source>
        <dbReference type="ARBA" id="ARBA00030757"/>
    </source>
</evidence>
<organism evidence="4 5">
    <name type="scientific">Phaeospirillum tilakii</name>
    <dbReference type="NCBI Taxonomy" id="741673"/>
    <lineage>
        <taxon>Bacteria</taxon>
        <taxon>Pseudomonadati</taxon>
        <taxon>Pseudomonadota</taxon>
        <taxon>Alphaproteobacteria</taxon>
        <taxon>Rhodospirillales</taxon>
        <taxon>Rhodospirillaceae</taxon>
        <taxon>Phaeospirillum</taxon>
    </lineage>
</organism>
<dbReference type="Gene3D" id="3.40.50.150">
    <property type="entry name" value="Vaccinia Virus protein VP39"/>
    <property type="match status" value="1"/>
</dbReference>